<dbReference type="AlphaFoldDB" id="A0A1I6T783"/>
<gene>
    <name evidence="1" type="ORF">SAMN05444716_104442</name>
</gene>
<dbReference type="STRING" id="1176198.SAMN05444716_104442"/>
<reference evidence="2" key="1">
    <citation type="submission" date="2016-10" db="EMBL/GenBank/DDBJ databases">
        <authorList>
            <person name="Varghese N."/>
            <person name="Submissions S."/>
        </authorList>
    </citation>
    <scope>NUCLEOTIDE SEQUENCE [LARGE SCALE GENOMIC DNA]</scope>
    <source>
        <strain evidence="2">CGMCC 4.7047</strain>
    </source>
</reference>
<protein>
    <submittedName>
        <fullName evidence="1">Immunity protein 49</fullName>
    </submittedName>
</protein>
<dbReference type="RefSeq" id="WP_093843178.1">
    <property type="nucleotide sequence ID" value="NZ_FPAB01000004.1"/>
</dbReference>
<organism evidence="1 2">
    <name type="scientific">Streptomyces harbinensis</name>
    <dbReference type="NCBI Taxonomy" id="1176198"/>
    <lineage>
        <taxon>Bacteria</taxon>
        <taxon>Bacillati</taxon>
        <taxon>Actinomycetota</taxon>
        <taxon>Actinomycetes</taxon>
        <taxon>Kitasatosporales</taxon>
        <taxon>Streptomycetaceae</taxon>
        <taxon>Streptomyces</taxon>
    </lineage>
</organism>
<sequence length="318" mass="34061">MGDAMRHGIGAARLAGLDRDIGDWTRSWQYGLEDEGVTPEELRRMAGGLLDRAAARTVPGTAPDAEVLAILETAAECAVEALSTGIAPDGDQEIHFPLTGRVLGSEDTRFSSGGWAPAARDWLDAFAIAVVSGRIRAWLRVIGPRLRDYARLIHEGNPYSRHTAGSRPADLAAMDALCPYLSPMDGHLPKHWPTVPLRKPDPAERAGAARALDATGGLTPDQRLLRVLLDDDQPAFEDALAARLASYPDELGDDPAPRTLLPLDTLALAALAVQTHRWDLAVPSGYLLPGLLGSTDAMRRAAEENIPPWADAASRDDG</sequence>
<dbReference type="Pfam" id="PF15575">
    <property type="entry name" value="Imm49"/>
    <property type="match status" value="1"/>
</dbReference>
<name>A0A1I6T783_9ACTN</name>
<proteinExistence type="predicted"/>
<keyword evidence="2" id="KW-1185">Reference proteome</keyword>
<dbReference type="EMBL" id="FPAB01000004">
    <property type="protein sequence ID" value="SFS84938.1"/>
    <property type="molecule type" value="Genomic_DNA"/>
</dbReference>
<evidence type="ECO:0000313" key="1">
    <source>
        <dbReference type="EMBL" id="SFS84938.1"/>
    </source>
</evidence>
<accession>A0A1I6T783</accession>
<dbReference type="InterPro" id="IPR029074">
    <property type="entry name" value="Imm49"/>
</dbReference>
<dbReference type="Proteomes" id="UP000198873">
    <property type="component" value="Unassembled WGS sequence"/>
</dbReference>
<evidence type="ECO:0000313" key="2">
    <source>
        <dbReference type="Proteomes" id="UP000198873"/>
    </source>
</evidence>